<reference evidence="1 2" key="2">
    <citation type="journal article" date="2022" name="Mol. Ecol. Resour.">
        <title>The genomes of chicory, endive, great burdock and yacon provide insights into Asteraceae paleo-polyploidization history and plant inulin production.</title>
        <authorList>
            <person name="Fan W."/>
            <person name="Wang S."/>
            <person name="Wang H."/>
            <person name="Wang A."/>
            <person name="Jiang F."/>
            <person name="Liu H."/>
            <person name="Zhao H."/>
            <person name="Xu D."/>
            <person name="Zhang Y."/>
        </authorList>
    </citation>
    <scope>NUCLEOTIDE SEQUENCE [LARGE SCALE GENOMIC DNA]</scope>
    <source>
        <strain evidence="2">cv. Yunnan</strain>
        <tissue evidence="1">Leaves</tissue>
    </source>
</reference>
<organism evidence="1 2">
    <name type="scientific">Smallanthus sonchifolius</name>
    <dbReference type="NCBI Taxonomy" id="185202"/>
    <lineage>
        <taxon>Eukaryota</taxon>
        <taxon>Viridiplantae</taxon>
        <taxon>Streptophyta</taxon>
        <taxon>Embryophyta</taxon>
        <taxon>Tracheophyta</taxon>
        <taxon>Spermatophyta</taxon>
        <taxon>Magnoliopsida</taxon>
        <taxon>eudicotyledons</taxon>
        <taxon>Gunneridae</taxon>
        <taxon>Pentapetalae</taxon>
        <taxon>asterids</taxon>
        <taxon>campanulids</taxon>
        <taxon>Asterales</taxon>
        <taxon>Asteraceae</taxon>
        <taxon>Asteroideae</taxon>
        <taxon>Heliantheae alliance</taxon>
        <taxon>Millerieae</taxon>
        <taxon>Smallanthus</taxon>
    </lineage>
</organism>
<keyword evidence="2" id="KW-1185">Reference proteome</keyword>
<protein>
    <submittedName>
        <fullName evidence="1">Uncharacterized protein</fullName>
    </submittedName>
</protein>
<evidence type="ECO:0000313" key="2">
    <source>
        <dbReference type="Proteomes" id="UP001056120"/>
    </source>
</evidence>
<comment type="caution">
    <text evidence="1">The sequence shown here is derived from an EMBL/GenBank/DDBJ whole genome shotgun (WGS) entry which is preliminary data.</text>
</comment>
<gene>
    <name evidence="1" type="ORF">L1987_49061</name>
</gene>
<reference evidence="2" key="1">
    <citation type="journal article" date="2022" name="Mol. Ecol. Resour.">
        <title>The genomes of chicory, endive, great burdock and yacon provide insights into Asteraceae palaeo-polyploidization history and plant inulin production.</title>
        <authorList>
            <person name="Fan W."/>
            <person name="Wang S."/>
            <person name="Wang H."/>
            <person name="Wang A."/>
            <person name="Jiang F."/>
            <person name="Liu H."/>
            <person name="Zhao H."/>
            <person name="Xu D."/>
            <person name="Zhang Y."/>
        </authorList>
    </citation>
    <scope>NUCLEOTIDE SEQUENCE [LARGE SCALE GENOMIC DNA]</scope>
    <source>
        <strain evidence="2">cv. Yunnan</strain>
    </source>
</reference>
<sequence>MSLEYALNGLFSIKSDVFSFGVVLLEIVSGKINTEFYQSQKSISLLGHAWSLWIEDRPFEILDQILMKSCNSSVVLKCVIVGLLCVQGDPDDHPTMTNAVMMLGGDMATLPNPKEPPFIPTTL</sequence>
<dbReference type="EMBL" id="CM042033">
    <property type="protein sequence ID" value="KAI3774503.1"/>
    <property type="molecule type" value="Genomic_DNA"/>
</dbReference>
<proteinExistence type="predicted"/>
<evidence type="ECO:0000313" key="1">
    <source>
        <dbReference type="EMBL" id="KAI3774503.1"/>
    </source>
</evidence>
<dbReference type="Proteomes" id="UP001056120">
    <property type="component" value="Linkage Group LG16"/>
</dbReference>
<accession>A0ACB9FT18</accession>
<name>A0ACB9FT18_9ASTR</name>